<dbReference type="Proteomes" id="UP000265703">
    <property type="component" value="Unassembled WGS sequence"/>
</dbReference>
<evidence type="ECO:0000313" key="5">
    <source>
        <dbReference type="Proteomes" id="UP000265703"/>
    </source>
</evidence>
<feature type="compositionally biased region" description="Basic and acidic residues" evidence="2">
    <location>
        <begin position="295"/>
        <end position="316"/>
    </location>
</feature>
<reference evidence="4 5" key="1">
    <citation type="submission" date="2018-06" db="EMBL/GenBank/DDBJ databases">
        <title>Comparative genomics reveals the genomic features of Rhizophagus irregularis, R. cerebriforme, R. diaphanum and Gigaspora rosea, and their symbiotic lifestyle signature.</title>
        <authorList>
            <person name="Morin E."/>
            <person name="San Clemente H."/>
            <person name="Chen E.C.H."/>
            <person name="De La Providencia I."/>
            <person name="Hainaut M."/>
            <person name="Kuo A."/>
            <person name="Kohler A."/>
            <person name="Murat C."/>
            <person name="Tang N."/>
            <person name="Roy S."/>
            <person name="Loubradou J."/>
            <person name="Henrissat B."/>
            <person name="Grigoriev I.V."/>
            <person name="Corradi N."/>
            <person name="Roux C."/>
            <person name="Martin F.M."/>
        </authorList>
    </citation>
    <scope>NUCLEOTIDE SEQUENCE [LARGE SCALE GENOMIC DNA]</scope>
    <source>
        <strain evidence="4 5">DAOM 227022</strain>
    </source>
</reference>
<keyword evidence="3" id="KW-1133">Transmembrane helix</keyword>
<organism evidence="4 5">
    <name type="scientific">Glomus cerebriforme</name>
    <dbReference type="NCBI Taxonomy" id="658196"/>
    <lineage>
        <taxon>Eukaryota</taxon>
        <taxon>Fungi</taxon>
        <taxon>Fungi incertae sedis</taxon>
        <taxon>Mucoromycota</taxon>
        <taxon>Glomeromycotina</taxon>
        <taxon>Glomeromycetes</taxon>
        <taxon>Glomerales</taxon>
        <taxon>Glomeraceae</taxon>
        <taxon>Glomus</taxon>
    </lineage>
</organism>
<evidence type="ECO:0000313" key="4">
    <source>
        <dbReference type="EMBL" id="RIA92133.1"/>
    </source>
</evidence>
<dbReference type="EMBL" id="QKYT01000134">
    <property type="protein sequence ID" value="RIA92133.1"/>
    <property type="molecule type" value="Genomic_DNA"/>
</dbReference>
<keyword evidence="3" id="KW-0472">Membrane</keyword>
<keyword evidence="1" id="KW-0175">Coiled coil</keyword>
<proteinExistence type="predicted"/>
<dbReference type="AlphaFoldDB" id="A0A397T1V1"/>
<evidence type="ECO:0000256" key="2">
    <source>
        <dbReference type="SAM" id="MobiDB-lite"/>
    </source>
</evidence>
<feature type="transmembrane region" description="Helical" evidence="3">
    <location>
        <begin position="598"/>
        <end position="622"/>
    </location>
</feature>
<evidence type="ECO:0000256" key="1">
    <source>
        <dbReference type="SAM" id="Coils"/>
    </source>
</evidence>
<dbReference type="OrthoDB" id="2437166at2759"/>
<sequence length="631" mass="71773">MGDTIISVTEAKREDINQSVAQSTVQTHASMQCNRKKCTYDDADLYEGAIYYIVSTGVDWVITKVQNSIGDGNDNGDGNLVEVFLCSPTPTPLPINYPSLSRDDLVGPIEKLFGQIKWIMSSELEVLKQRITELESKNVKLEAKNTELRKENTEISYLRNKLSVSDAEIAELKRRNIKFLRANEEYNERRDADNAKLRAENVKFRNRLTKVEQKQTLQSVLMANDNSSNNSSPSFNLVDEEMDTSLPEEPILEIITKQSVSAVNIPVVEQCDQTSLEDKEMDAFLNEVHKKKVSNEIRQRNREKKLLRESSTKDLSGDVQSQSDLPKGPTSSVTQDKESRSHKKKEVENIVQDVFDFTMDRSEKNHMTKISLMGHKENNSQEKLELSSSDVLQNINRLYENACTAENERVKANQAEILCWRNFIIGLDNTIDEIMIKEKVSTKKAKGLIYDFILAHNPDTKQKTLYQCISRARKVYEFTKKIGIDKIKYIKTYNANAIAELSVSQIQTIVDYFFKNPNTELLGDQDDSIIDSEEEILDDQINASEAVSSEVNISTAPIPVSYDFNSSGPVNADDGNPIQSMMILIPMILKKRYQMIRIMMDIMVTVDIMNMVNVIEVIIIMMEDTKGKPHQ</sequence>
<gene>
    <name evidence="4" type="ORF">C1645_736595</name>
</gene>
<feature type="coiled-coil region" evidence="1">
    <location>
        <begin position="124"/>
        <end position="214"/>
    </location>
</feature>
<evidence type="ECO:0000256" key="3">
    <source>
        <dbReference type="SAM" id="Phobius"/>
    </source>
</evidence>
<keyword evidence="3" id="KW-0812">Transmembrane</keyword>
<feature type="region of interest" description="Disordered" evidence="2">
    <location>
        <begin position="295"/>
        <end position="345"/>
    </location>
</feature>
<comment type="caution">
    <text evidence="4">The sequence shown here is derived from an EMBL/GenBank/DDBJ whole genome shotgun (WGS) entry which is preliminary data.</text>
</comment>
<name>A0A397T1V1_9GLOM</name>
<feature type="compositionally biased region" description="Polar residues" evidence="2">
    <location>
        <begin position="318"/>
        <end position="334"/>
    </location>
</feature>
<protein>
    <submittedName>
        <fullName evidence="4">Uncharacterized protein</fullName>
    </submittedName>
</protein>
<accession>A0A397T1V1</accession>
<keyword evidence="5" id="KW-1185">Reference proteome</keyword>